<dbReference type="InterPro" id="IPR027417">
    <property type="entry name" value="P-loop_NTPase"/>
</dbReference>
<dbReference type="AlphaFoldDB" id="A0A9N9FEG4"/>
<dbReference type="InterPro" id="IPR001650">
    <property type="entry name" value="Helicase_C-like"/>
</dbReference>
<organism evidence="2 3">
    <name type="scientific">Cetraspora pellucida</name>
    <dbReference type="NCBI Taxonomy" id="1433469"/>
    <lineage>
        <taxon>Eukaryota</taxon>
        <taxon>Fungi</taxon>
        <taxon>Fungi incertae sedis</taxon>
        <taxon>Mucoromycota</taxon>
        <taxon>Glomeromycotina</taxon>
        <taxon>Glomeromycetes</taxon>
        <taxon>Diversisporales</taxon>
        <taxon>Gigasporaceae</taxon>
        <taxon>Cetraspora</taxon>
    </lineage>
</organism>
<evidence type="ECO:0000313" key="2">
    <source>
        <dbReference type="EMBL" id="CAG8527377.1"/>
    </source>
</evidence>
<dbReference type="Proteomes" id="UP000789759">
    <property type="component" value="Unassembled WGS sequence"/>
</dbReference>
<reference evidence="2" key="1">
    <citation type="submission" date="2021-06" db="EMBL/GenBank/DDBJ databases">
        <authorList>
            <person name="Kallberg Y."/>
            <person name="Tangrot J."/>
            <person name="Rosling A."/>
        </authorList>
    </citation>
    <scope>NUCLEOTIDE SEQUENCE</scope>
    <source>
        <strain evidence="2">FL966</strain>
    </source>
</reference>
<dbReference type="EMBL" id="CAJVQA010001819">
    <property type="protein sequence ID" value="CAG8527377.1"/>
    <property type="molecule type" value="Genomic_DNA"/>
</dbReference>
<evidence type="ECO:0000259" key="1">
    <source>
        <dbReference type="PROSITE" id="PS51194"/>
    </source>
</evidence>
<dbReference type="SMART" id="SM00490">
    <property type="entry name" value="HELICc"/>
    <property type="match status" value="1"/>
</dbReference>
<dbReference type="OrthoDB" id="10265785at2759"/>
<dbReference type="SUPFAM" id="SSF52540">
    <property type="entry name" value="P-loop containing nucleoside triphosphate hydrolases"/>
    <property type="match status" value="1"/>
</dbReference>
<protein>
    <submittedName>
        <fullName evidence="2">5551_t:CDS:1</fullName>
    </submittedName>
</protein>
<comment type="caution">
    <text evidence="2">The sequence shown here is derived from an EMBL/GenBank/DDBJ whole genome shotgun (WGS) entry which is preliminary data.</text>
</comment>
<gene>
    <name evidence="2" type="ORF">CPELLU_LOCUS3681</name>
</gene>
<feature type="domain" description="Helicase C-terminal" evidence="1">
    <location>
        <begin position="12"/>
        <end position="158"/>
    </location>
</feature>
<accession>A0A9N9FEG4</accession>
<evidence type="ECO:0000313" key="3">
    <source>
        <dbReference type="Proteomes" id="UP000789759"/>
    </source>
</evidence>
<name>A0A9N9FEG4_9GLOM</name>
<dbReference type="PANTHER" id="PTHR47958">
    <property type="entry name" value="ATP-DEPENDENT RNA HELICASE DBP3"/>
    <property type="match status" value="1"/>
</dbReference>
<keyword evidence="3" id="KW-1185">Reference proteome</keyword>
<dbReference type="CDD" id="cd18787">
    <property type="entry name" value="SF2_C_DEAD"/>
    <property type="match status" value="1"/>
</dbReference>
<dbReference type="Gene3D" id="3.40.50.300">
    <property type="entry name" value="P-loop containing nucleotide triphosphate hydrolases"/>
    <property type="match status" value="1"/>
</dbReference>
<proteinExistence type="predicted"/>
<dbReference type="PROSITE" id="PS51194">
    <property type="entry name" value="HELICASE_CTER"/>
    <property type="match status" value="1"/>
</dbReference>
<dbReference type="Pfam" id="PF00271">
    <property type="entry name" value="Helicase_C"/>
    <property type="match status" value="1"/>
</dbReference>
<sequence length="265" mass="29549">MNQEELQKGKGSISLILAPTRELASQIYIEAKKFAKIYDGIEALSSNLNQVGHEYGALHGNIMQVDHDKVLKDFKNNKFSIMVATDVAARELNIKAVKTIINYDITRNIDLHVHQIGAGEKGTAYTLIIQKEDKFAVDLVRNLEASSQQVLDNLMNLVMQNSRFRKSRSMIHRGRGKGCSRSIGSNSNAISLKGRAGIGSANSMETEIMLYHKLQPYIFNIQTVAGIAISIDFHLSSNNKLHLISVYLSSNYLEQLKTIQNTVNN</sequence>